<gene>
    <name evidence="5" type="ordered locus">Plabr_4740</name>
</gene>
<dbReference type="Pfam" id="PF07719">
    <property type="entry name" value="TPR_2"/>
    <property type="match status" value="1"/>
</dbReference>
<evidence type="ECO:0000313" key="6">
    <source>
        <dbReference type="Proteomes" id="UP000006860"/>
    </source>
</evidence>
<dbReference type="Pfam" id="PF13469">
    <property type="entry name" value="Sulfotransfer_3"/>
    <property type="match status" value="1"/>
</dbReference>
<dbReference type="eggNOG" id="COG0457">
    <property type="taxonomic scope" value="Bacteria"/>
</dbReference>
<dbReference type="InterPro" id="IPR011990">
    <property type="entry name" value="TPR-like_helical_dom_sf"/>
</dbReference>
<dbReference type="Pfam" id="PF13176">
    <property type="entry name" value="TPR_7"/>
    <property type="match status" value="1"/>
</dbReference>
<dbReference type="PANTHER" id="PTHR12788">
    <property type="entry name" value="PROTEIN-TYROSINE SULFOTRANSFERASE 2"/>
    <property type="match status" value="1"/>
</dbReference>
<dbReference type="SUPFAM" id="SSF48452">
    <property type="entry name" value="TPR-like"/>
    <property type="match status" value="3"/>
</dbReference>
<dbReference type="AlphaFoldDB" id="F0SQD2"/>
<dbReference type="Gene3D" id="3.40.50.300">
    <property type="entry name" value="P-loop containing nucleotide triphosphate hydrolases"/>
    <property type="match status" value="1"/>
</dbReference>
<dbReference type="SMART" id="SM00028">
    <property type="entry name" value="TPR"/>
    <property type="match status" value="7"/>
</dbReference>
<dbReference type="GO" id="GO:0008476">
    <property type="term" value="F:protein-tyrosine sulfotransferase activity"/>
    <property type="evidence" value="ECO:0007669"/>
    <property type="project" value="InterPro"/>
</dbReference>
<dbReference type="EMBL" id="CP002546">
    <property type="protein sequence ID" value="ADY62311.1"/>
    <property type="molecule type" value="Genomic_DNA"/>
</dbReference>
<dbReference type="InterPro" id="IPR027417">
    <property type="entry name" value="P-loop_NTPase"/>
</dbReference>
<dbReference type="Gene3D" id="1.25.40.10">
    <property type="entry name" value="Tetratricopeptide repeat domain"/>
    <property type="match status" value="2"/>
</dbReference>
<accession>F0SQD2</accession>
<dbReference type="InterPro" id="IPR026634">
    <property type="entry name" value="TPST-like"/>
</dbReference>
<dbReference type="InterPro" id="IPR013105">
    <property type="entry name" value="TPR_2"/>
</dbReference>
<dbReference type="HOGENOM" id="CLU_017034_0_0_0"/>
<sequence length="844" mass="95954">MHSLAEIIQLTNHGNFEQADQVFLQLSEQDDSNAEVLNIGAIVSLRRRRFQESLQRIDRAIERAQSIAELWNTRGAILLDMRRHKEAFESFSKAAELNPEYKEAIRNRGLPLKHAGHLEAAERCFRETVDSFPDDPQSWTLLSETQFAQKHFSAAIESASQAIKITPASRVAHRLRIRACIDAGLLESGKTFLNDARDQCGDSYEWNELNGTLLRRTGQFEEAIQVFRRMLTSNPDKSSLLIQLCLCLLEQDRPENIEQIKELLRRMQFESGPETASLVELGQNLLEQNQTQLTEQILHRIPAAFREQQIVSILRIRLHTQKQQFQFAHSILSKHLQQHPRSASSDLAEAELAIAEGQPESAIRCLRRLLAEAPTHLRGCQLLSDQLIRSSAAVGAAASAGSPRRLRLEEALLVAQRGLTEVEDEELLFQQAKALHALQKPREAVGILRSLKEFPREAQRLHLMGLCSLDTGEVNNASEYFRQSLTHDAEYAPAHYHLALSNTPKAPQERIRELTDLLNRDNISGQQECLLRVALGRAFDAAKEYERAFFEYQQSNRIKADADDPMAEDRPRDHAYFMSEIAEVFDRDFFRNRTDVGSDTTRPVFIVGLPRSGTTLTEQILASHSAVFGAGELQDVGEWPSRIERLAQSVSATFPGAVKQLSYDQLRSLSLRYERSLNSYSSTATHIVDKMPTNFLHLGLIGLLFPNATIIHCQRAPLDIFVSCVRHGIDWPFSDIDEFGPYYRAYSQLMSHWSEVLPNEILNLHYEELVRSPREQINKLLIHCNLPWEDACMEFNQSERTVITPSRSQVRQPIYTSSVGAWTRYQPQLGPLLSNLQIESTRDS</sequence>
<dbReference type="RefSeq" id="WP_013631015.1">
    <property type="nucleotide sequence ID" value="NC_015174.1"/>
</dbReference>
<keyword evidence="1" id="KW-0808">Transferase</keyword>
<dbReference type="InterPro" id="IPR019734">
    <property type="entry name" value="TPR_rpt"/>
</dbReference>
<keyword evidence="6" id="KW-1185">Reference proteome</keyword>
<feature type="repeat" description="TPR" evidence="4">
    <location>
        <begin position="136"/>
        <end position="169"/>
    </location>
</feature>
<dbReference type="KEGG" id="pbs:Plabr_4740"/>
<dbReference type="PROSITE" id="PS50005">
    <property type="entry name" value="TPR"/>
    <property type="match status" value="3"/>
</dbReference>
<dbReference type="Proteomes" id="UP000006860">
    <property type="component" value="Chromosome"/>
</dbReference>
<evidence type="ECO:0000256" key="3">
    <source>
        <dbReference type="ARBA" id="ARBA00022803"/>
    </source>
</evidence>
<evidence type="ECO:0000313" key="5">
    <source>
        <dbReference type="EMBL" id="ADY62311.1"/>
    </source>
</evidence>
<feature type="repeat" description="TPR" evidence="4">
    <location>
        <begin position="204"/>
        <end position="237"/>
    </location>
</feature>
<feature type="repeat" description="TPR" evidence="4">
    <location>
        <begin position="68"/>
        <end position="101"/>
    </location>
</feature>
<reference evidence="6" key="1">
    <citation type="submission" date="2011-02" db="EMBL/GenBank/DDBJ databases">
        <title>The complete genome of Planctomyces brasiliensis DSM 5305.</title>
        <authorList>
            <person name="Lucas S."/>
            <person name="Copeland A."/>
            <person name="Lapidus A."/>
            <person name="Bruce D."/>
            <person name="Goodwin L."/>
            <person name="Pitluck S."/>
            <person name="Kyrpides N."/>
            <person name="Mavromatis K."/>
            <person name="Pagani I."/>
            <person name="Ivanova N."/>
            <person name="Ovchinnikova G."/>
            <person name="Lu M."/>
            <person name="Detter J.C."/>
            <person name="Han C."/>
            <person name="Land M."/>
            <person name="Hauser L."/>
            <person name="Markowitz V."/>
            <person name="Cheng J.-F."/>
            <person name="Hugenholtz P."/>
            <person name="Woyke T."/>
            <person name="Wu D."/>
            <person name="Tindall B."/>
            <person name="Pomrenke H.G."/>
            <person name="Brambilla E."/>
            <person name="Klenk H.-P."/>
            <person name="Eisen J.A."/>
        </authorList>
    </citation>
    <scope>NUCLEOTIDE SEQUENCE [LARGE SCALE GENOMIC DNA]</scope>
    <source>
        <strain evidence="6">ATCC 49424 / DSM 5305 / JCM 21570 / NBRC 103401 / IFAM 1448</strain>
    </source>
</reference>
<organism evidence="5 6">
    <name type="scientific">Rubinisphaera brasiliensis (strain ATCC 49424 / DSM 5305 / JCM 21570 / IAM 15109 / NBRC 103401 / IFAM 1448)</name>
    <name type="common">Planctomyces brasiliensis</name>
    <dbReference type="NCBI Taxonomy" id="756272"/>
    <lineage>
        <taxon>Bacteria</taxon>
        <taxon>Pseudomonadati</taxon>
        <taxon>Planctomycetota</taxon>
        <taxon>Planctomycetia</taxon>
        <taxon>Planctomycetales</taxon>
        <taxon>Planctomycetaceae</taxon>
        <taxon>Rubinisphaera</taxon>
    </lineage>
</organism>
<dbReference type="STRING" id="756272.Plabr_4740"/>
<evidence type="ECO:0000256" key="2">
    <source>
        <dbReference type="ARBA" id="ARBA00022737"/>
    </source>
</evidence>
<dbReference type="Pfam" id="PF13432">
    <property type="entry name" value="TPR_16"/>
    <property type="match status" value="1"/>
</dbReference>
<proteinExistence type="predicted"/>
<evidence type="ECO:0000256" key="4">
    <source>
        <dbReference type="PROSITE-ProRule" id="PRU00339"/>
    </source>
</evidence>
<dbReference type="SUPFAM" id="SSF52540">
    <property type="entry name" value="P-loop containing nucleoside triphosphate hydrolases"/>
    <property type="match status" value="1"/>
</dbReference>
<name>F0SQD2_RUBBR</name>
<dbReference type="PANTHER" id="PTHR12788:SF10">
    <property type="entry name" value="PROTEIN-TYROSINE SULFOTRANSFERASE"/>
    <property type="match status" value="1"/>
</dbReference>
<keyword evidence="3 4" id="KW-0802">TPR repeat</keyword>
<protein>
    <submittedName>
        <fullName evidence="5">Tetratricopeptide TPR_1 repeat-containing protein</fullName>
    </submittedName>
</protein>
<dbReference type="PROSITE" id="PS50293">
    <property type="entry name" value="TPR_REGION"/>
    <property type="match status" value="1"/>
</dbReference>
<keyword evidence="2" id="KW-0677">Repeat</keyword>
<evidence type="ECO:0000256" key="1">
    <source>
        <dbReference type="ARBA" id="ARBA00022679"/>
    </source>
</evidence>